<accession>D8IVE2</accession>
<dbReference type="GO" id="GO:0071766">
    <property type="term" value="P:Actinobacterium-type cell wall biogenesis"/>
    <property type="evidence" value="ECO:0007669"/>
    <property type="project" value="UniProtKB-ARBA"/>
</dbReference>
<name>D8IVE2_HERSS</name>
<evidence type="ECO:0000256" key="1">
    <source>
        <dbReference type="ARBA" id="ARBA00006432"/>
    </source>
</evidence>
<feature type="domain" description="Carrier" evidence="4">
    <location>
        <begin position="11"/>
        <end position="90"/>
    </location>
</feature>
<dbReference type="SMART" id="SM00563">
    <property type="entry name" value="PlsC"/>
    <property type="match status" value="1"/>
</dbReference>
<dbReference type="Pfam" id="PF00501">
    <property type="entry name" value="AMP-binding"/>
    <property type="match status" value="1"/>
</dbReference>
<gene>
    <name evidence="5" type="ordered locus">Hsero_2382</name>
</gene>
<feature type="transmembrane region" description="Helical" evidence="3">
    <location>
        <begin position="700"/>
        <end position="722"/>
    </location>
</feature>
<dbReference type="PROSITE" id="PS50075">
    <property type="entry name" value="CARRIER"/>
    <property type="match status" value="1"/>
</dbReference>
<dbReference type="STRING" id="757424.Hsero_2382"/>
<comment type="similarity">
    <text evidence="1">Belongs to the ATP-dependent AMP-binding enzyme family.</text>
</comment>
<reference evidence="5 6" key="1">
    <citation type="submission" date="2010-04" db="EMBL/GenBank/DDBJ databases">
        <title>The genome of Herbaspirillum seropedicae SmR1, an endophytic, nitrogen-fixing, plant-growth promoting beta-Proteobacteria.</title>
        <authorList>
            <person name="Pedrosa F.O."/>
            <person name="Monteiro R.A."/>
            <person name="Wassem R."/>
            <person name="Cruz L.M."/>
            <person name="Ayub R.A."/>
            <person name="Colauto N.B."/>
            <person name="Fernandez M.A."/>
            <person name="Fungaro M.H.P."/>
            <person name="Grisard E.C."/>
            <person name="Hungria M."/>
            <person name="Madeira H.M.F."/>
            <person name="Nodari R.O."/>
            <person name="Osaku C.A."/>
            <person name="Petzl-Erler M.L."/>
            <person name="Terenzi H."/>
            <person name="Vieira L.G.E."/>
            <person name="Almeida M.I.M."/>
            <person name="Alves L.R."/>
            <person name="Arantes O.M.N."/>
            <person name="Balsanelli E."/>
            <person name="Barcellos F.G."/>
            <person name="Baura V.A."/>
            <person name="Binde D.R."/>
            <person name="Campo R.J."/>
            <person name="Chubatsu L.S."/>
            <person name="Chueire L.M.O."/>
            <person name="Ciferri R.R."/>
            <person name="Correa L.C."/>
            <person name="da Conceicao Silva J.L."/>
            <person name="Dabul A.N.G."/>
            <person name="Dambros B.P."/>
            <person name="Faoro H."/>
            <person name="Favetti A."/>
            <person name="Friedermann G."/>
            <person name="Furlaneto M.C."/>
            <person name="Gasques L.S."/>
            <person name="Gimenes C.C.T."/>
            <person name="Gioppo N.M.R."/>
            <person name="Glienke-Blanco C."/>
            <person name="Godoy L.P."/>
            <person name="Guerra M.P."/>
            <person name="Karp S."/>
            <person name="Kava-Cordeiro V."/>
            <person name="Margarido V.P."/>
            <person name="Mathioni S.M."/>
            <person name="Menck-Soares M.A."/>
            <person name="Murace N.K."/>
            <person name="Nicolas M.F."/>
            <person name="Oliveira C.E.C."/>
            <person name="Pagnan N.A.B."/>
            <person name="Pamphile J.A."/>
            <person name="Patussi E.V."/>
            <person name="Pereira L.F.P."/>
            <person name="Pereira-Ferrari L."/>
            <person name="Pinto F.G.S."/>
            <person name="Precoma C."/>
            <person name="Prioli A.J."/>
            <person name="Prioli S.M.A.P."/>
            <person name="Raittz R.T."/>
            <person name="Ramos H.J.O."/>
            <person name="Ribeiro E.M.S.F."/>
            <person name="Rigo L.U."/>
            <person name="Rocha C.L.M.S.C."/>
            <person name="Rocha S.N."/>
            <person name="Santos K."/>
            <person name="Satori D."/>
            <person name="Silva A.G."/>
            <person name="Simao R.C.G."/>
            <person name="Soares M.A.M."/>
            <person name="Souza E.M."/>
            <person name="Steffens M.B.R."/>
            <person name="Steindel M."/>
            <person name="Tadra-Sfeir M.Z."/>
            <person name="Takahashi E.K."/>
            <person name="Torres R.A."/>
            <person name="Valle J.S."/>
            <person name="Vernal J.I."/>
            <person name="Vilas-Boas L.A."/>
            <person name="Watanabe M.A.E."/>
            <person name="Weiss V.A."/>
            <person name="Yates M.A."/>
            <person name="Souza E.M."/>
        </authorList>
    </citation>
    <scope>NUCLEOTIDE SEQUENCE [LARGE SCALE GENOMIC DNA]</scope>
    <source>
        <strain evidence="5 6">SmR1</strain>
    </source>
</reference>
<dbReference type="Gene3D" id="1.10.1200.10">
    <property type="entry name" value="ACP-like"/>
    <property type="match status" value="1"/>
</dbReference>
<dbReference type="SUPFAM" id="SSF69593">
    <property type="entry name" value="Glycerol-3-phosphate (1)-acyltransferase"/>
    <property type="match status" value="1"/>
</dbReference>
<evidence type="ECO:0000256" key="2">
    <source>
        <dbReference type="ARBA" id="ARBA00022598"/>
    </source>
</evidence>
<dbReference type="InterPro" id="IPR042099">
    <property type="entry name" value="ANL_N_sf"/>
</dbReference>
<organism evidence="5 6">
    <name type="scientific">Herbaspirillum seropedicae (strain SmR1)</name>
    <dbReference type="NCBI Taxonomy" id="757424"/>
    <lineage>
        <taxon>Bacteria</taxon>
        <taxon>Pseudomonadati</taxon>
        <taxon>Pseudomonadota</taxon>
        <taxon>Betaproteobacteria</taxon>
        <taxon>Burkholderiales</taxon>
        <taxon>Oxalobacteraceae</taxon>
        <taxon>Herbaspirillum</taxon>
    </lineage>
</organism>
<dbReference type="InterPro" id="IPR009081">
    <property type="entry name" value="PP-bd_ACP"/>
</dbReference>
<dbReference type="eggNOG" id="COG0318">
    <property type="taxonomic scope" value="Bacteria"/>
</dbReference>
<dbReference type="Pfam" id="PF01553">
    <property type="entry name" value="Acyltransferase"/>
    <property type="match status" value="1"/>
</dbReference>
<keyword evidence="6" id="KW-1185">Reference proteome</keyword>
<dbReference type="SUPFAM" id="SSF56801">
    <property type="entry name" value="Acetyl-CoA synthetase-like"/>
    <property type="match status" value="1"/>
</dbReference>
<keyword evidence="3" id="KW-0812">Transmembrane</keyword>
<dbReference type="Gene3D" id="3.40.50.12780">
    <property type="entry name" value="N-terminal domain of ligase-like"/>
    <property type="match status" value="1"/>
</dbReference>
<dbReference type="eggNOG" id="COG0204">
    <property type="taxonomic scope" value="Bacteria"/>
</dbReference>
<dbReference type="Pfam" id="PF00550">
    <property type="entry name" value="PP-binding"/>
    <property type="match status" value="1"/>
</dbReference>
<keyword evidence="5" id="KW-0808">Transferase</keyword>
<dbReference type="EMBL" id="CP002039">
    <property type="protein sequence ID" value="ADJ63881.1"/>
    <property type="molecule type" value="Genomic_DNA"/>
</dbReference>
<dbReference type="GO" id="GO:0070566">
    <property type="term" value="F:adenylyltransferase activity"/>
    <property type="evidence" value="ECO:0007669"/>
    <property type="project" value="TreeGrafter"/>
</dbReference>
<dbReference type="Gene3D" id="3.30.300.30">
    <property type="match status" value="1"/>
</dbReference>
<dbReference type="CDD" id="cd07989">
    <property type="entry name" value="LPLAT_AGPAT-like"/>
    <property type="match status" value="1"/>
</dbReference>
<protein>
    <submittedName>
        <fullName evidence="5">Acyltransferase family protein</fullName>
        <ecNumber evidence="5">2.3.-.-</ecNumber>
    </submittedName>
</protein>
<dbReference type="AlphaFoldDB" id="D8IVE2"/>
<dbReference type="PANTHER" id="PTHR22754:SF32">
    <property type="entry name" value="DISCO-INTERACTING PROTEIN 2"/>
    <property type="match status" value="1"/>
</dbReference>
<evidence type="ECO:0000313" key="6">
    <source>
        <dbReference type="Proteomes" id="UP000000329"/>
    </source>
</evidence>
<dbReference type="PANTHER" id="PTHR22754">
    <property type="entry name" value="DISCO-INTERACTING PROTEIN 2 DIP2 -RELATED"/>
    <property type="match status" value="1"/>
</dbReference>
<dbReference type="InterPro" id="IPR045851">
    <property type="entry name" value="AMP-bd_C_sf"/>
</dbReference>
<keyword evidence="3" id="KW-1133">Transmembrane helix</keyword>
<evidence type="ECO:0000313" key="5">
    <source>
        <dbReference type="EMBL" id="ADJ63881.1"/>
    </source>
</evidence>
<dbReference type="KEGG" id="hse:Hsero_2382"/>
<dbReference type="InterPro" id="IPR000873">
    <property type="entry name" value="AMP-dep_synth/lig_dom"/>
</dbReference>
<proteinExistence type="inferred from homology"/>
<evidence type="ECO:0000256" key="3">
    <source>
        <dbReference type="SAM" id="Phobius"/>
    </source>
</evidence>
<keyword evidence="2" id="KW-0436">Ligase</keyword>
<dbReference type="CDD" id="cd05931">
    <property type="entry name" value="FAAL"/>
    <property type="match status" value="1"/>
</dbReference>
<dbReference type="FunFam" id="3.40.50.12780:FF:000013">
    <property type="entry name" value="Long-chain-fatty-acid--AMP ligase FadD32"/>
    <property type="match status" value="1"/>
</dbReference>
<dbReference type="InterPro" id="IPR040097">
    <property type="entry name" value="FAAL/FAAC"/>
</dbReference>
<dbReference type="GO" id="GO:0005886">
    <property type="term" value="C:plasma membrane"/>
    <property type="evidence" value="ECO:0007669"/>
    <property type="project" value="TreeGrafter"/>
</dbReference>
<keyword evidence="3" id="KW-0472">Membrane</keyword>
<dbReference type="GO" id="GO:0016746">
    <property type="term" value="F:acyltransferase activity"/>
    <property type="evidence" value="ECO:0007669"/>
    <property type="project" value="UniProtKB-KW"/>
</dbReference>
<dbReference type="GO" id="GO:0016874">
    <property type="term" value="F:ligase activity"/>
    <property type="evidence" value="ECO:0007669"/>
    <property type="project" value="UniProtKB-KW"/>
</dbReference>
<dbReference type="Proteomes" id="UP000000329">
    <property type="component" value="Chromosome"/>
</dbReference>
<dbReference type="SUPFAM" id="SSF47336">
    <property type="entry name" value="ACP-like"/>
    <property type="match status" value="1"/>
</dbReference>
<keyword evidence="5" id="KW-0012">Acyltransferase</keyword>
<dbReference type="InterPro" id="IPR020845">
    <property type="entry name" value="AMP-binding_CS"/>
</dbReference>
<dbReference type="InterPro" id="IPR036736">
    <property type="entry name" value="ACP-like_sf"/>
</dbReference>
<dbReference type="RefSeq" id="WP_013234360.1">
    <property type="nucleotide sequence ID" value="NC_014323.1"/>
</dbReference>
<dbReference type="GeneID" id="29394392"/>
<dbReference type="eggNOG" id="COG0236">
    <property type="taxonomic scope" value="Bacteria"/>
</dbReference>
<dbReference type="PROSITE" id="PS00455">
    <property type="entry name" value="AMP_BINDING"/>
    <property type="match status" value="1"/>
</dbReference>
<dbReference type="HOGENOM" id="CLU_000022_23_5_4"/>
<dbReference type="InterPro" id="IPR002123">
    <property type="entry name" value="Plipid/glycerol_acylTrfase"/>
</dbReference>
<sequence>MPDPTKPSPEDSALDRVLQLVQQMVDETAPNRHYVITPHTSFEKDLALDSLSRVELMLRVGRAFGVETSPAMLSEVDSAQDLLRFIGTTASRQPRASSALDKAPTVGVPDHAQTLLEMLEWHADHQAGKVHILLIDEQHREQEIRYCDLLDDAKMVATALLQGGLLPKQTVALMLPTSRDYLACFFGILFAGGIPVPIYPPARLSRIDDQLRRHHHILSNSEAVFIVTLAEAKPFARMLQAKLPGLMSILTPAELKSSAGFLRYRPSRDDIAFIQYTSGSTGDPKGVTLTHANLLSNVRALGKVSRVSPSDIFVSWLPLYHDMGLIGAWFGSLYHGIPLVLMSPMTFLAQPSIWLDQLSRHRGTISAAPNFAYELCLRHVNDALLSSLDLSCWRLALNGSEPVSATTLASFAKRFEGCGLRYRAMTPVYGLAECSVGLSFPVLDADPRIDSISRQLLAREGKALHPDSADAADTIKVPSCGPALPGHQIRVVDDAGFELPSRCVGRLEFRGPSATHGYYRNPKATANLFHDGWLDSGDYAYLAEGEVYIVGRIKDLIKRGGRNLYPYDLEQAVSHVRGIRRGGVAVFGSNDPENGAERLVIVAETEIQDTKLQASMRRAVHEASIDVIGEPPDDVVFVPPHWVLRTSSGKIRRLACKAAYEEGRVSHRFSMSWQTTAGLASRAVAARIATMARTTGRLAYALYAWVTFGLLTAILAPAVVILQRPRQGRRIAHHGSQLLVRLLALQVSIAGTDHLPSGPHVLVVNHSSYLDSLILLAALPPVPGYCLAAKRELEAHWIIRRFLRGLGVLFVDRSDISQSRTEVDSMVEALKRGENILVFPEGTFTRNAGLNAFHFGAFMAASKANVPLVVAGLRGTRLALRDESWILRRIAIAFEVGEMLKPTGSDWTATILMSANARKLMIPLTGEFDAAI</sequence>
<dbReference type="GO" id="GO:0006633">
    <property type="term" value="P:fatty acid biosynthetic process"/>
    <property type="evidence" value="ECO:0007669"/>
    <property type="project" value="TreeGrafter"/>
</dbReference>
<dbReference type="EC" id="2.3.-.-" evidence="5"/>
<evidence type="ECO:0000259" key="4">
    <source>
        <dbReference type="PROSITE" id="PS50075"/>
    </source>
</evidence>